<dbReference type="KEGG" id="thal:A1OE_1005"/>
<organism evidence="2 3">
    <name type="scientific">Candidatus Endolissoclinum faulkneri L2</name>
    <dbReference type="NCBI Taxonomy" id="1193729"/>
    <lineage>
        <taxon>Bacteria</taxon>
        <taxon>Pseudomonadati</taxon>
        <taxon>Pseudomonadota</taxon>
        <taxon>Alphaproteobacteria</taxon>
        <taxon>Rhodospirillales</taxon>
        <taxon>Rhodospirillaceae</taxon>
        <taxon>Candidatus Endolissoclinum</taxon>
    </lineage>
</organism>
<name>K7ZD49_9PROT</name>
<dbReference type="EMBL" id="CP003539">
    <property type="protein sequence ID" value="AFX99186.1"/>
    <property type="molecule type" value="Genomic_DNA"/>
</dbReference>
<feature type="transmembrane region" description="Helical" evidence="1">
    <location>
        <begin position="12"/>
        <end position="33"/>
    </location>
</feature>
<keyword evidence="1" id="KW-0812">Transmembrane</keyword>
<evidence type="ECO:0000256" key="1">
    <source>
        <dbReference type="SAM" id="Phobius"/>
    </source>
</evidence>
<dbReference type="AlphaFoldDB" id="K7ZD49"/>
<proteinExistence type="predicted"/>
<gene>
    <name evidence="2" type="ORF">A1OE_1005</name>
</gene>
<keyword evidence="1" id="KW-0472">Membrane</keyword>
<dbReference type="Proteomes" id="UP000010077">
    <property type="component" value="Chromosome"/>
</dbReference>
<evidence type="ECO:0000313" key="2">
    <source>
        <dbReference type="EMBL" id="AFX99186.1"/>
    </source>
</evidence>
<protein>
    <submittedName>
        <fullName evidence="2">Uncharacterized protein</fullName>
    </submittedName>
</protein>
<reference evidence="2 3" key="1">
    <citation type="journal article" date="2012" name="Proc. Natl. Acad. Sci. U.S.A.">
        <title>Genome streamlining and chemical defense in a coral reef symbiosis.</title>
        <authorList>
            <person name="Kwan J.C."/>
            <person name="Donia M.S."/>
            <person name="Han A.W."/>
            <person name="Hirose E."/>
            <person name="Haygood M.G."/>
            <person name="Schmidt E.W."/>
        </authorList>
    </citation>
    <scope>NUCLEOTIDE SEQUENCE [LARGE SCALE GENOMIC DNA]</scope>
    <source>
        <strain evidence="2 3">L2</strain>
    </source>
</reference>
<keyword evidence="3" id="KW-1185">Reference proteome</keyword>
<keyword evidence="1" id="KW-1133">Transmembrane helix</keyword>
<evidence type="ECO:0000313" key="3">
    <source>
        <dbReference type="Proteomes" id="UP000010077"/>
    </source>
</evidence>
<accession>K7ZD49</accession>
<sequence length="45" mass="5211">MSCLIQNYISTLVIIFNILSSISTKINVIQLLFKVFNLAKINEYF</sequence>
<dbReference type="HOGENOM" id="CLU_3197409_0_0_5"/>